<dbReference type="AlphaFoldDB" id="A0A517NW65"/>
<keyword evidence="1" id="KW-0472">Membrane</keyword>
<feature type="chain" id="PRO_5022227905" description="PEP-CTERM protein-sorting domain-containing protein" evidence="2">
    <location>
        <begin position="22"/>
        <end position="271"/>
    </location>
</feature>
<keyword evidence="1" id="KW-1133">Transmembrane helix</keyword>
<reference evidence="3 4" key="1">
    <citation type="submission" date="2019-02" db="EMBL/GenBank/DDBJ databases">
        <title>Deep-cultivation of Planctomycetes and their phenomic and genomic characterization uncovers novel biology.</title>
        <authorList>
            <person name="Wiegand S."/>
            <person name="Jogler M."/>
            <person name="Boedeker C."/>
            <person name="Pinto D."/>
            <person name="Vollmers J."/>
            <person name="Rivas-Marin E."/>
            <person name="Kohn T."/>
            <person name="Peeters S.H."/>
            <person name="Heuer A."/>
            <person name="Rast P."/>
            <person name="Oberbeckmann S."/>
            <person name="Bunk B."/>
            <person name="Jeske O."/>
            <person name="Meyerdierks A."/>
            <person name="Storesund J.E."/>
            <person name="Kallscheuer N."/>
            <person name="Luecker S."/>
            <person name="Lage O.M."/>
            <person name="Pohl T."/>
            <person name="Merkel B.J."/>
            <person name="Hornburger P."/>
            <person name="Mueller R.-W."/>
            <person name="Bruemmer F."/>
            <person name="Labrenz M."/>
            <person name="Spormann A.M."/>
            <person name="Op den Camp H."/>
            <person name="Overmann J."/>
            <person name="Amann R."/>
            <person name="Jetten M.S.M."/>
            <person name="Mascher T."/>
            <person name="Medema M.H."/>
            <person name="Devos D.P."/>
            <person name="Kaster A.-K."/>
            <person name="Ovreas L."/>
            <person name="Rohde M."/>
            <person name="Galperin M.Y."/>
            <person name="Jogler C."/>
        </authorList>
    </citation>
    <scope>NUCLEOTIDE SEQUENCE [LARGE SCALE GENOMIC DNA]</scope>
    <source>
        <strain evidence="3 4">K23_9</strain>
    </source>
</reference>
<feature type="signal peptide" evidence="2">
    <location>
        <begin position="1"/>
        <end position="21"/>
    </location>
</feature>
<organism evidence="3 4">
    <name type="scientific">Stieleria marina</name>
    <dbReference type="NCBI Taxonomy" id="1930275"/>
    <lineage>
        <taxon>Bacteria</taxon>
        <taxon>Pseudomonadati</taxon>
        <taxon>Planctomycetota</taxon>
        <taxon>Planctomycetia</taxon>
        <taxon>Pirellulales</taxon>
        <taxon>Pirellulaceae</taxon>
        <taxon>Stieleria</taxon>
    </lineage>
</organism>
<dbReference type="InterPro" id="IPR013424">
    <property type="entry name" value="Ice-binding_C"/>
</dbReference>
<name>A0A517NW65_9BACT</name>
<keyword evidence="2" id="KW-0732">Signal</keyword>
<dbReference type="EMBL" id="CP036526">
    <property type="protein sequence ID" value="QDT11364.1"/>
    <property type="molecule type" value="Genomic_DNA"/>
</dbReference>
<keyword evidence="4" id="KW-1185">Reference proteome</keyword>
<feature type="transmembrane region" description="Helical" evidence="1">
    <location>
        <begin position="236"/>
        <end position="263"/>
    </location>
</feature>
<dbReference type="NCBIfam" id="TIGR02595">
    <property type="entry name" value="PEP_CTERM"/>
    <property type="match status" value="1"/>
</dbReference>
<sequence length="271" mass="28953" precursor="true">MSRRVLLCVFFAFAFSSVVQSAIILKNDFDGSTTDDQDYFVGQVTADGITEVNSGGIQQTFVTRNGYDSVAGTDALVVKGLGPSMGTTPGDVNIQLVPSTFAATYGQSTAQSNLVSSSALRNEDYFQFQIEIESGYAVNFDSFEFSGTLINGTPGSPAESPNIIEFHRGFDTSANANIAVTPIPVTGVGSGTGADAILLAADEFQNVTGSIQFRLYVQDSRPNYDDLANCYALESFAFNGAVTAVPEPTSAVLLMFACVACLFRRQRQPRR</sequence>
<keyword evidence="1" id="KW-0812">Transmembrane</keyword>
<proteinExistence type="predicted"/>
<dbReference type="OrthoDB" id="284033at2"/>
<gene>
    <name evidence="3" type="ORF">K239x_33590</name>
</gene>
<dbReference type="Proteomes" id="UP000319817">
    <property type="component" value="Chromosome"/>
</dbReference>
<evidence type="ECO:0000313" key="4">
    <source>
        <dbReference type="Proteomes" id="UP000319817"/>
    </source>
</evidence>
<accession>A0A517NW65</accession>
<protein>
    <recommendedName>
        <fullName evidence="5">PEP-CTERM protein-sorting domain-containing protein</fullName>
    </recommendedName>
</protein>
<evidence type="ECO:0008006" key="5">
    <source>
        <dbReference type="Google" id="ProtNLM"/>
    </source>
</evidence>
<dbReference type="RefSeq" id="WP_145419208.1">
    <property type="nucleotide sequence ID" value="NZ_CP036526.1"/>
</dbReference>
<evidence type="ECO:0000256" key="2">
    <source>
        <dbReference type="SAM" id="SignalP"/>
    </source>
</evidence>
<evidence type="ECO:0000313" key="3">
    <source>
        <dbReference type="EMBL" id="QDT11364.1"/>
    </source>
</evidence>
<evidence type="ECO:0000256" key="1">
    <source>
        <dbReference type="SAM" id="Phobius"/>
    </source>
</evidence>